<evidence type="ECO:0000256" key="7">
    <source>
        <dbReference type="ARBA" id="ARBA00023204"/>
    </source>
</evidence>
<feature type="compositionally biased region" description="Basic and acidic residues" evidence="10">
    <location>
        <begin position="109"/>
        <end position="119"/>
    </location>
</feature>
<keyword evidence="2" id="KW-0479">Metal-binding</keyword>
<dbReference type="PROSITE" id="PS00518">
    <property type="entry name" value="ZF_RING_1"/>
    <property type="match status" value="1"/>
</dbReference>
<evidence type="ECO:0000256" key="3">
    <source>
        <dbReference type="ARBA" id="ARBA00022737"/>
    </source>
</evidence>
<dbReference type="CDD" id="cd00027">
    <property type="entry name" value="BRCT"/>
    <property type="match status" value="1"/>
</dbReference>
<evidence type="ECO:0000256" key="4">
    <source>
        <dbReference type="ARBA" id="ARBA00022763"/>
    </source>
</evidence>
<accession>A0AAD7UYU2</accession>
<dbReference type="Proteomes" id="UP001234581">
    <property type="component" value="Unassembled WGS sequence"/>
</dbReference>
<evidence type="ECO:0000313" key="13">
    <source>
        <dbReference type="EMBL" id="KAJ8654581.1"/>
    </source>
</evidence>
<dbReference type="GO" id="GO:0008270">
    <property type="term" value="F:zinc ion binding"/>
    <property type="evidence" value="ECO:0007669"/>
    <property type="project" value="UniProtKB-KW"/>
</dbReference>
<keyword evidence="3" id="KW-0677">Repeat</keyword>
<feature type="domain" description="BRCT" evidence="12">
    <location>
        <begin position="221"/>
        <end position="284"/>
    </location>
</feature>
<dbReference type="RefSeq" id="XP_058339495.1">
    <property type="nucleotide sequence ID" value="XM_058489749.1"/>
</dbReference>
<feature type="domain" description="BRCT" evidence="12">
    <location>
        <begin position="291"/>
        <end position="387"/>
    </location>
</feature>
<dbReference type="InterPro" id="IPR017907">
    <property type="entry name" value="Znf_RING_CS"/>
</dbReference>
<dbReference type="Pfam" id="PF13639">
    <property type="entry name" value="zf-RING_2"/>
    <property type="match status" value="1"/>
</dbReference>
<dbReference type="GO" id="GO:0004842">
    <property type="term" value="F:ubiquitin-protein transferase activity"/>
    <property type="evidence" value="ECO:0007669"/>
    <property type="project" value="TreeGrafter"/>
</dbReference>
<dbReference type="SMART" id="SM00292">
    <property type="entry name" value="BRCT"/>
    <property type="match status" value="2"/>
</dbReference>
<dbReference type="Gene3D" id="3.40.50.10190">
    <property type="entry name" value="BRCT domain"/>
    <property type="match status" value="2"/>
</dbReference>
<gene>
    <name evidence="13" type="ORF">O0I10_009763</name>
</gene>
<evidence type="ECO:0000256" key="9">
    <source>
        <dbReference type="PROSITE-ProRule" id="PRU00175"/>
    </source>
</evidence>
<keyword evidence="6" id="KW-0862">Zinc</keyword>
<reference evidence="13 14" key="1">
    <citation type="submission" date="2023-03" db="EMBL/GenBank/DDBJ databases">
        <title>Genome sequence of Lichtheimia ornata CBS 291.66.</title>
        <authorList>
            <person name="Mohabir J.T."/>
            <person name="Shea T.P."/>
            <person name="Kurbessoian T."/>
            <person name="Berby B."/>
            <person name="Fontaine J."/>
            <person name="Livny J."/>
            <person name="Gnirke A."/>
            <person name="Stajich J.E."/>
            <person name="Cuomo C.A."/>
        </authorList>
    </citation>
    <scope>NUCLEOTIDE SEQUENCE [LARGE SCALE GENOMIC DNA]</scope>
    <source>
        <strain evidence="13">CBS 291.66</strain>
    </source>
</reference>
<dbReference type="Pfam" id="PF00533">
    <property type="entry name" value="BRCT"/>
    <property type="match status" value="1"/>
</dbReference>
<evidence type="ECO:0000256" key="2">
    <source>
        <dbReference type="ARBA" id="ARBA00022723"/>
    </source>
</evidence>
<organism evidence="13 14">
    <name type="scientific">Lichtheimia ornata</name>
    <dbReference type="NCBI Taxonomy" id="688661"/>
    <lineage>
        <taxon>Eukaryota</taxon>
        <taxon>Fungi</taxon>
        <taxon>Fungi incertae sedis</taxon>
        <taxon>Mucoromycota</taxon>
        <taxon>Mucoromycotina</taxon>
        <taxon>Mucoromycetes</taxon>
        <taxon>Mucorales</taxon>
        <taxon>Lichtheimiaceae</taxon>
        <taxon>Lichtheimia</taxon>
    </lineage>
</organism>
<proteinExistence type="predicted"/>
<dbReference type="InterPro" id="IPR036420">
    <property type="entry name" value="BRCT_dom_sf"/>
</dbReference>
<evidence type="ECO:0000256" key="5">
    <source>
        <dbReference type="ARBA" id="ARBA00022771"/>
    </source>
</evidence>
<dbReference type="SUPFAM" id="SSF52113">
    <property type="entry name" value="BRCT domain"/>
    <property type="match status" value="2"/>
</dbReference>
<name>A0AAD7UYU2_9FUNG</name>
<evidence type="ECO:0000313" key="14">
    <source>
        <dbReference type="Proteomes" id="UP001234581"/>
    </source>
</evidence>
<evidence type="ECO:0000256" key="10">
    <source>
        <dbReference type="SAM" id="MobiDB-lite"/>
    </source>
</evidence>
<comment type="subcellular location">
    <subcellularLocation>
        <location evidence="1">Nucleus</location>
    </subcellularLocation>
</comment>
<dbReference type="InterPro" id="IPR013083">
    <property type="entry name" value="Znf_RING/FYVE/PHD"/>
</dbReference>
<evidence type="ECO:0008006" key="15">
    <source>
        <dbReference type="Google" id="ProtNLM"/>
    </source>
</evidence>
<keyword evidence="8" id="KW-0539">Nucleus</keyword>
<protein>
    <recommendedName>
        <fullName evidence="15">RING-type E3 ubiquitin transferase BRCA1</fullName>
    </recommendedName>
</protein>
<dbReference type="Gene3D" id="3.30.40.10">
    <property type="entry name" value="Zinc/RING finger domain, C3HC4 (zinc finger)"/>
    <property type="match status" value="1"/>
</dbReference>
<dbReference type="PANTHER" id="PTHR13763:SF0">
    <property type="entry name" value="BREAST CANCER TYPE 1 SUSCEPTIBILITY PROTEIN"/>
    <property type="match status" value="1"/>
</dbReference>
<dbReference type="GO" id="GO:0005634">
    <property type="term" value="C:nucleus"/>
    <property type="evidence" value="ECO:0007669"/>
    <property type="project" value="UniProtKB-SubCell"/>
</dbReference>
<dbReference type="GeneID" id="83217168"/>
<dbReference type="GO" id="GO:0045944">
    <property type="term" value="P:positive regulation of transcription by RNA polymerase II"/>
    <property type="evidence" value="ECO:0007669"/>
    <property type="project" value="TreeGrafter"/>
</dbReference>
<dbReference type="SUPFAM" id="SSF57850">
    <property type="entry name" value="RING/U-box"/>
    <property type="match status" value="1"/>
</dbReference>
<dbReference type="PANTHER" id="PTHR13763">
    <property type="entry name" value="BREAST CANCER TYPE 1 SUSCEPTIBILITY PROTEIN BRCA1"/>
    <property type="match status" value="1"/>
</dbReference>
<dbReference type="InterPro" id="IPR001357">
    <property type="entry name" value="BRCT_dom"/>
</dbReference>
<feature type="region of interest" description="Disordered" evidence="10">
    <location>
        <begin position="340"/>
        <end position="359"/>
    </location>
</feature>
<sequence>MSQSVAATPSELPDTIAGLLSRMMKELQCPICLQPITQATSTPCGHTFCRGCIQHWLKRNSPCPCCNFKLHRRLLYEAESIDRIVDEFGKLREAYEQETHENLSLVVPEQHETDWRQEPEPNLSLQYPYPTKPGQGESSSSSTSQQSGHEQSATCDSEVTHVTSLEIRQAQETRAQFEAAEEEQRKGMATSSSISLDSPIIAVCGIKDVRVLQFIPSVFCRMGAKRLNSVTQEITFLLVSSDNPLSSHTMYSQAILLGKPVVSDQWVLDCHNQNDTLPVEPYLVVGHKAKGQQRFFEGQSFYLDGEFHDPSKKELMSLITQGGGRVVESYDESVQIICPDDSDRVHGPSSSSNGRHKEAWDGGPISQRWIIDCISASKVLDRKLYHVA</sequence>
<keyword evidence="5 9" id="KW-0863">Zinc-finger</keyword>
<keyword evidence="14" id="KW-1185">Reference proteome</keyword>
<evidence type="ECO:0000259" key="11">
    <source>
        <dbReference type="PROSITE" id="PS50089"/>
    </source>
</evidence>
<dbReference type="AlphaFoldDB" id="A0AAD7UYU2"/>
<comment type="caution">
    <text evidence="13">The sequence shown here is derived from an EMBL/GenBank/DDBJ whole genome shotgun (WGS) entry which is preliminary data.</text>
</comment>
<dbReference type="PROSITE" id="PS50172">
    <property type="entry name" value="BRCT"/>
    <property type="match status" value="2"/>
</dbReference>
<evidence type="ECO:0000256" key="6">
    <source>
        <dbReference type="ARBA" id="ARBA00022833"/>
    </source>
</evidence>
<dbReference type="Pfam" id="PF16589">
    <property type="entry name" value="BRCT_2"/>
    <property type="match status" value="1"/>
</dbReference>
<feature type="domain" description="RING-type" evidence="11">
    <location>
        <begin position="29"/>
        <end position="67"/>
    </location>
</feature>
<dbReference type="SMART" id="SM00184">
    <property type="entry name" value="RING"/>
    <property type="match status" value="1"/>
</dbReference>
<dbReference type="EMBL" id="JARTCD010000059">
    <property type="protein sequence ID" value="KAJ8654581.1"/>
    <property type="molecule type" value="Genomic_DNA"/>
</dbReference>
<evidence type="ECO:0000259" key="12">
    <source>
        <dbReference type="PROSITE" id="PS50172"/>
    </source>
</evidence>
<evidence type="ECO:0000256" key="8">
    <source>
        <dbReference type="ARBA" id="ARBA00023242"/>
    </source>
</evidence>
<evidence type="ECO:0000256" key="1">
    <source>
        <dbReference type="ARBA" id="ARBA00004123"/>
    </source>
</evidence>
<dbReference type="PROSITE" id="PS50089">
    <property type="entry name" value="ZF_RING_2"/>
    <property type="match status" value="1"/>
</dbReference>
<dbReference type="InterPro" id="IPR031099">
    <property type="entry name" value="BRCA1-associated"/>
</dbReference>
<keyword evidence="7" id="KW-0234">DNA repair</keyword>
<dbReference type="GO" id="GO:0000724">
    <property type="term" value="P:double-strand break repair via homologous recombination"/>
    <property type="evidence" value="ECO:0007669"/>
    <property type="project" value="TreeGrafter"/>
</dbReference>
<dbReference type="InterPro" id="IPR001841">
    <property type="entry name" value="Znf_RING"/>
</dbReference>
<keyword evidence="4" id="KW-0227">DNA damage</keyword>
<feature type="compositionally biased region" description="Low complexity" evidence="10">
    <location>
        <begin position="134"/>
        <end position="152"/>
    </location>
</feature>
<feature type="region of interest" description="Disordered" evidence="10">
    <location>
        <begin position="100"/>
        <end position="157"/>
    </location>
</feature>